<dbReference type="GO" id="GO:0016020">
    <property type="term" value="C:membrane"/>
    <property type="evidence" value="ECO:0007669"/>
    <property type="project" value="UniProtKB-SubCell"/>
</dbReference>
<keyword evidence="9" id="KW-0675">Receptor</keyword>
<dbReference type="GO" id="GO:0005737">
    <property type="term" value="C:cytoplasm"/>
    <property type="evidence" value="ECO:0007669"/>
    <property type="project" value="TreeGrafter"/>
</dbReference>
<dbReference type="InterPro" id="IPR002404">
    <property type="entry name" value="IRS_PTB"/>
</dbReference>
<gene>
    <name evidence="9" type="primary">LOC106749624</name>
</gene>
<feature type="compositionally biased region" description="Polar residues" evidence="6">
    <location>
        <begin position="478"/>
        <end position="495"/>
    </location>
</feature>
<feature type="region of interest" description="Disordered" evidence="6">
    <location>
        <begin position="292"/>
        <end position="329"/>
    </location>
</feature>
<feature type="compositionally biased region" description="Polar residues" evidence="6">
    <location>
        <begin position="148"/>
        <end position="169"/>
    </location>
</feature>
<evidence type="ECO:0000313" key="9">
    <source>
        <dbReference type="RefSeq" id="XP_014484766.1"/>
    </source>
</evidence>
<proteinExistence type="predicted"/>
<dbReference type="InterPro" id="IPR011993">
    <property type="entry name" value="PH-like_dom_sf"/>
</dbReference>
<keyword evidence="2" id="KW-0597">Phosphoprotein</keyword>
<feature type="region of interest" description="Disordered" evidence="6">
    <location>
        <begin position="424"/>
        <end position="448"/>
    </location>
</feature>
<protein>
    <submittedName>
        <fullName evidence="9">Fibroblast growth factor receptor substrate 2</fullName>
    </submittedName>
</protein>
<dbReference type="AlphaFoldDB" id="A0A6P3Y1Q6"/>
<dbReference type="SMART" id="SM00310">
    <property type="entry name" value="PTBI"/>
    <property type="match status" value="1"/>
</dbReference>
<dbReference type="PROSITE" id="PS51064">
    <property type="entry name" value="IRS_PTB"/>
    <property type="match status" value="1"/>
</dbReference>
<dbReference type="KEGG" id="dqu:106749624"/>
<evidence type="ECO:0000256" key="4">
    <source>
        <dbReference type="ARBA" id="ARBA00023136"/>
    </source>
</evidence>
<keyword evidence="8" id="KW-1185">Reference proteome</keyword>
<organism evidence="8 9">
    <name type="scientific">Dinoponera quadriceps</name>
    <name type="common">South American ant</name>
    <dbReference type="NCBI Taxonomy" id="609295"/>
    <lineage>
        <taxon>Eukaryota</taxon>
        <taxon>Metazoa</taxon>
        <taxon>Ecdysozoa</taxon>
        <taxon>Arthropoda</taxon>
        <taxon>Hexapoda</taxon>
        <taxon>Insecta</taxon>
        <taxon>Pterygota</taxon>
        <taxon>Neoptera</taxon>
        <taxon>Endopterygota</taxon>
        <taxon>Hymenoptera</taxon>
        <taxon>Apocrita</taxon>
        <taxon>Aculeata</taxon>
        <taxon>Formicoidea</taxon>
        <taxon>Formicidae</taxon>
        <taxon>Ponerinae</taxon>
        <taxon>Ponerini</taxon>
        <taxon>Dinoponera</taxon>
    </lineage>
</organism>
<dbReference type="GeneID" id="106749624"/>
<feature type="region of interest" description="Disordered" evidence="6">
    <location>
        <begin position="138"/>
        <end position="203"/>
    </location>
</feature>
<dbReference type="GO" id="GO:0005068">
    <property type="term" value="F:transmembrane receptor protein tyrosine kinase adaptor activity"/>
    <property type="evidence" value="ECO:0007669"/>
    <property type="project" value="TreeGrafter"/>
</dbReference>
<evidence type="ECO:0000256" key="6">
    <source>
        <dbReference type="SAM" id="MobiDB-lite"/>
    </source>
</evidence>
<comment type="subcellular location">
    <subcellularLocation>
        <location evidence="1">Membrane</location>
    </subcellularLocation>
</comment>
<feature type="compositionally biased region" description="Low complexity" evidence="6">
    <location>
        <begin position="296"/>
        <end position="306"/>
    </location>
</feature>
<dbReference type="RefSeq" id="XP_014484766.1">
    <property type="nucleotide sequence ID" value="XM_014629280.1"/>
</dbReference>
<accession>A0A6P3Y1Q6</accession>
<dbReference type="InterPro" id="IPR038742">
    <property type="entry name" value="FRS2_PTB"/>
</dbReference>
<name>A0A6P3Y1Q6_DINQU</name>
<keyword evidence="4" id="KW-0472">Membrane</keyword>
<dbReference type="Gene3D" id="2.30.29.30">
    <property type="entry name" value="Pleckstrin-homology domain (PH domain)/Phosphotyrosine-binding domain (PTB)"/>
    <property type="match status" value="1"/>
</dbReference>
<evidence type="ECO:0000256" key="5">
    <source>
        <dbReference type="ARBA" id="ARBA00023288"/>
    </source>
</evidence>
<dbReference type="GO" id="GO:0008543">
    <property type="term" value="P:fibroblast growth factor receptor signaling pathway"/>
    <property type="evidence" value="ECO:0007669"/>
    <property type="project" value="TreeGrafter"/>
</dbReference>
<dbReference type="Proteomes" id="UP000515204">
    <property type="component" value="Unplaced"/>
</dbReference>
<dbReference type="SMART" id="SM01244">
    <property type="entry name" value="IRS"/>
    <property type="match status" value="1"/>
</dbReference>
<feature type="region of interest" description="Disordered" evidence="6">
    <location>
        <begin position="383"/>
        <end position="405"/>
    </location>
</feature>
<feature type="compositionally biased region" description="Low complexity" evidence="6">
    <location>
        <begin position="170"/>
        <end position="182"/>
    </location>
</feature>
<sequence>MGCINSRADINDLHPNVFQVMNVDDLGNSITPGRLEVTDVELILYQRGKQPIKWSLRCLRRYGYDASIFSFESGRRCFTGPAIYAFKCQRAQQLFNLVQRNIQTFDNGGDDALSDLPLGYHPAAPLTSTNRSCRVTIPEEPNYLDPTPTRSNNRTGSRFSHSQQNGVARSSSVGSSSGPLSPQETMGSPSPPPISIPSSISQTHPSSLYINEEVWSSTPVERNNNKSFGSAMQRSLQLTGTASKSLASDSGIVETELISIQNNNAEAGSQQDAASQPPLPVAPYVNIDICGESNPITSTQSISESTSPKEENQEAAESESSSEHEYMNVGPGRECIENDVIRVPPPPLPVLPFLQSEADVEDGNKHYYSNLDPSEIESLRNRYSGASVAEKSPLPPSTPTSSCPIREVNYAVLDLDIKDMPVTDTSESAASSAPPLPPQSPNKPQKGYATIDFNKTTALLNSTNLKNDNEGSRKTRHNSTISDLTVQYKHNSSVMSYRRSPRRPRCAEGSGPGDP</sequence>
<reference evidence="9" key="1">
    <citation type="submission" date="2025-08" db="UniProtKB">
        <authorList>
            <consortium name="RefSeq"/>
        </authorList>
    </citation>
    <scope>IDENTIFICATION</scope>
</reference>
<dbReference type="GO" id="GO:0005104">
    <property type="term" value="F:fibroblast growth factor receptor binding"/>
    <property type="evidence" value="ECO:0007669"/>
    <property type="project" value="TreeGrafter"/>
</dbReference>
<feature type="domain" description="IRS-type PTB" evidence="7">
    <location>
        <begin position="10"/>
        <end position="112"/>
    </location>
</feature>
<dbReference type="InterPro" id="IPR050996">
    <property type="entry name" value="Docking_Protein_DOK"/>
</dbReference>
<evidence type="ECO:0000259" key="7">
    <source>
        <dbReference type="PROSITE" id="PS51064"/>
    </source>
</evidence>
<evidence type="ECO:0000256" key="3">
    <source>
        <dbReference type="ARBA" id="ARBA00022707"/>
    </source>
</evidence>
<dbReference type="Pfam" id="PF02174">
    <property type="entry name" value="IRS"/>
    <property type="match status" value="1"/>
</dbReference>
<dbReference type="PANTHER" id="PTHR21258:SF55">
    <property type="entry name" value="FI23523P1"/>
    <property type="match status" value="1"/>
</dbReference>
<evidence type="ECO:0000313" key="8">
    <source>
        <dbReference type="Proteomes" id="UP000515204"/>
    </source>
</evidence>
<dbReference type="PANTHER" id="PTHR21258">
    <property type="entry name" value="DOCKING PROTEIN RELATED"/>
    <property type="match status" value="1"/>
</dbReference>
<dbReference type="CDD" id="cd01202">
    <property type="entry name" value="PTB_FRS2"/>
    <property type="match status" value="1"/>
</dbReference>
<evidence type="ECO:0000256" key="2">
    <source>
        <dbReference type="ARBA" id="ARBA00022553"/>
    </source>
</evidence>
<keyword evidence="5" id="KW-0449">Lipoprotein</keyword>
<dbReference type="SUPFAM" id="SSF50729">
    <property type="entry name" value="PH domain-like"/>
    <property type="match status" value="1"/>
</dbReference>
<feature type="region of interest" description="Disordered" evidence="6">
    <location>
        <begin position="462"/>
        <end position="515"/>
    </location>
</feature>
<dbReference type="OrthoDB" id="6279276at2759"/>
<keyword evidence="3" id="KW-0519">Myristate</keyword>
<evidence type="ECO:0000256" key="1">
    <source>
        <dbReference type="ARBA" id="ARBA00004370"/>
    </source>
</evidence>